<evidence type="ECO:0000313" key="3">
    <source>
        <dbReference type="Proteomes" id="UP000054097"/>
    </source>
</evidence>
<name>A0A0C3ARF9_SERVB</name>
<accession>A0A0C3ARF9</accession>
<evidence type="ECO:0000313" key="2">
    <source>
        <dbReference type="EMBL" id="KIM21871.1"/>
    </source>
</evidence>
<dbReference type="PANTHER" id="PTHR39603">
    <property type="entry name" value="CYANOVIRIN-N DOMAIN-CONTAINING PROTEIN"/>
    <property type="match status" value="1"/>
</dbReference>
<reference evidence="2 3" key="1">
    <citation type="submission" date="2014-04" db="EMBL/GenBank/DDBJ databases">
        <authorList>
            <consortium name="DOE Joint Genome Institute"/>
            <person name="Kuo A."/>
            <person name="Zuccaro A."/>
            <person name="Kohler A."/>
            <person name="Nagy L.G."/>
            <person name="Floudas D."/>
            <person name="Copeland A."/>
            <person name="Barry K.W."/>
            <person name="Cichocki N."/>
            <person name="Veneault-Fourrey C."/>
            <person name="LaButti K."/>
            <person name="Lindquist E.A."/>
            <person name="Lipzen A."/>
            <person name="Lundell T."/>
            <person name="Morin E."/>
            <person name="Murat C."/>
            <person name="Sun H."/>
            <person name="Tunlid A."/>
            <person name="Henrissat B."/>
            <person name="Grigoriev I.V."/>
            <person name="Hibbett D.S."/>
            <person name="Martin F."/>
            <person name="Nordberg H.P."/>
            <person name="Cantor M.N."/>
            <person name="Hua S.X."/>
        </authorList>
    </citation>
    <scope>NUCLEOTIDE SEQUENCE [LARGE SCALE GENOMIC DNA]</scope>
    <source>
        <strain evidence="2 3">MAFF 305830</strain>
    </source>
</reference>
<sequence length="172" mass="17723">MIFNRASILAIVATTLASLSSVSAVASPAEYPEVIPGVGLPSLASLGLTSKDLYEDTAAPAKRNLLSRFDRICTDNGCGRVPVGDAQACINYLRNLGTRRCGVPNENIVMCRAGQAIIYGSNIRGGGEVSSYCSDVAIGGQNVINACNWSGQVAGADAANGNGDLIVAIEKC</sequence>
<gene>
    <name evidence="2" type="ORF">M408DRAFT_299616</name>
</gene>
<dbReference type="HOGENOM" id="CLU_101873_0_1_1"/>
<feature type="chain" id="PRO_5002161304" description="Cyanovirin-N domain-containing protein" evidence="1">
    <location>
        <begin position="25"/>
        <end position="172"/>
    </location>
</feature>
<dbReference type="AlphaFoldDB" id="A0A0C3ARF9"/>
<dbReference type="STRING" id="933852.A0A0C3ARF9"/>
<evidence type="ECO:0008006" key="4">
    <source>
        <dbReference type="Google" id="ProtNLM"/>
    </source>
</evidence>
<dbReference type="EMBL" id="KN824369">
    <property type="protein sequence ID" value="KIM21871.1"/>
    <property type="molecule type" value="Genomic_DNA"/>
</dbReference>
<reference evidence="3" key="2">
    <citation type="submission" date="2015-01" db="EMBL/GenBank/DDBJ databases">
        <title>Evolutionary Origins and Diversification of the Mycorrhizal Mutualists.</title>
        <authorList>
            <consortium name="DOE Joint Genome Institute"/>
            <consortium name="Mycorrhizal Genomics Consortium"/>
            <person name="Kohler A."/>
            <person name="Kuo A."/>
            <person name="Nagy L.G."/>
            <person name="Floudas D."/>
            <person name="Copeland A."/>
            <person name="Barry K.W."/>
            <person name="Cichocki N."/>
            <person name="Veneault-Fourrey C."/>
            <person name="LaButti K."/>
            <person name="Lindquist E.A."/>
            <person name="Lipzen A."/>
            <person name="Lundell T."/>
            <person name="Morin E."/>
            <person name="Murat C."/>
            <person name="Riley R."/>
            <person name="Ohm R."/>
            <person name="Sun H."/>
            <person name="Tunlid A."/>
            <person name="Henrissat B."/>
            <person name="Grigoriev I.V."/>
            <person name="Hibbett D.S."/>
            <person name="Martin F."/>
        </authorList>
    </citation>
    <scope>NUCLEOTIDE SEQUENCE [LARGE SCALE GENOMIC DNA]</scope>
    <source>
        <strain evidence="3">MAFF 305830</strain>
    </source>
</reference>
<feature type="signal peptide" evidence="1">
    <location>
        <begin position="1"/>
        <end position="24"/>
    </location>
</feature>
<proteinExistence type="predicted"/>
<protein>
    <recommendedName>
        <fullName evidence="4">Cyanovirin-N domain-containing protein</fullName>
    </recommendedName>
</protein>
<dbReference type="OrthoDB" id="2686356at2759"/>
<organism evidence="2 3">
    <name type="scientific">Serendipita vermifera MAFF 305830</name>
    <dbReference type="NCBI Taxonomy" id="933852"/>
    <lineage>
        <taxon>Eukaryota</taxon>
        <taxon>Fungi</taxon>
        <taxon>Dikarya</taxon>
        <taxon>Basidiomycota</taxon>
        <taxon>Agaricomycotina</taxon>
        <taxon>Agaricomycetes</taxon>
        <taxon>Sebacinales</taxon>
        <taxon>Serendipitaceae</taxon>
        <taxon>Serendipita</taxon>
    </lineage>
</organism>
<dbReference type="Proteomes" id="UP000054097">
    <property type="component" value="Unassembled WGS sequence"/>
</dbReference>
<evidence type="ECO:0000256" key="1">
    <source>
        <dbReference type="SAM" id="SignalP"/>
    </source>
</evidence>
<keyword evidence="1" id="KW-0732">Signal</keyword>
<keyword evidence="3" id="KW-1185">Reference proteome</keyword>
<dbReference type="PANTHER" id="PTHR39603:SF1">
    <property type="entry name" value="CYANOVIRIN-N DOMAIN-CONTAINING PROTEIN"/>
    <property type="match status" value="1"/>
</dbReference>